<evidence type="ECO:0008006" key="3">
    <source>
        <dbReference type="Google" id="ProtNLM"/>
    </source>
</evidence>
<keyword evidence="2" id="KW-1185">Reference proteome</keyword>
<sequence>MSQPTPINLDVLCRARLFPTQALGQVYPKSRLQSPADPRHQGNFRRLASARRDARQTLLFADKKILRSLVRHGRQQHRQALYYQKMREVYRMLDRLEKADVEGLLGSLLDIFRGDQG</sequence>
<dbReference type="EMBL" id="KZ987738">
    <property type="protein sequence ID" value="RKP15358.1"/>
    <property type="molecule type" value="Genomic_DNA"/>
</dbReference>
<protein>
    <recommendedName>
        <fullName evidence="3">Nucleolus and neural progenitor protein-like N-terminal domain-containing protein</fullName>
    </recommendedName>
</protein>
<dbReference type="Proteomes" id="UP000267251">
    <property type="component" value="Unassembled WGS sequence"/>
</dbReference>
<dbReference type="OrthoDB" id="114080at2759"/>
<dbReference type="AlphaFoldDB" id="A0A4P9Y8C6"/>
<proteinExistence type="predicted"/>
<accession>A0A4P9Y8C6</accession>
<reference evidence="2" key="1">
    <citation type="journal article" date="2018" name="Nat. Microbiol.">
        <title>Leveraging single-cell genomics to expand the fungal tree of life.</title>
        <authorList>
            <person name="Ahrendt S.R."/>
            <person name="Quandt C.A."/>
            <person name="Ciobanu D."/>
            <person name="Clum A."/>
            <person name="Salamov A."/>
            <person name="Andreopoulos B."/>
            <person name="Cheng J.F."/>
            <person name="Woyke T."/>
            <person name="Pelin A."/>
            <person name="Henrissat B."/>
            <person name="Reynolds N.K."/>
            <person name="Benny G.L."/>
            <person name="Smith M.E."/>
            <person name="James T.Y."/>
            <person name="Grigoriev I.V."/>
        </authorList>
    </citation>
    <scope>NUCLEOTIDE SEQUENCE [LARGE SCALE GENOMIC DNA]</scope>
</reference>
<evidence type="ECO:0000313" key="2">
    <source>
        <dbReference type="Proteomes" id="UP000267251"/>
    </source>
</evidence>
<evidence type="ECO:0000313" key="1">
    <source>
        <dbReference type="EMBL" id="RKP15358.1"/>
    </source>
</evidence>
<gene>
    <name evidence="1" type="ORF">BJ684DRAFT_18321</name>
</gene>
<name>A0A4P9Y8C6_9FUNG</name>
<organism evidence="1 2">
    <name type="scientific">Piptocephalis cylindrospora</name>
    <dbReference type="NCBI Taxonomy" id="1907219"/>
    <lineage>
        <taxon>Eukaryota</taxon>
        <taxon>Fungi</taxon>
        <taxon>Fungi incertae sedis</taxon>
        <taxon>Zoopagomycota</taxon>
        <taxon>Zoopagomycotina</taxon>
        <taxon>Zoopagomycetes</taxon>
        <taxon>Zoopagales</taxon>
        <taxon>Piptocephalidaceae</taxon>
        <taxon>Piptocephalis</taxon>
    </lineage>
</organism>